<dbReference type="GO" id="GO:0009897">
    <property type="term" value="C:external side of plasma membrane"/>
    <property type="evidence" value="ECO:0007669"/>
    <property type="project" value="TreeGrafter"/>
</dbReference>
<evidence type="ECO:0000256" key="1">
    <source>
        <dbReference type="ARBA" id="ARBA00004370"/>
    </source>
</evidence>
<evidence type="ECO:0000313" key="12">
    <source>
        <dbReference type="EMBL" id="PNJ78975.1"/>
    </source>
</evidence>
<dbReference type="GO" id="GO:0001916">
    <property type="term" value="P:positive regulation of T cell mediated cytotoxicity"/>
    <property type="evidence" value="ECO:0007669"/>
    <property type="project" value="TreeGrafter"/>
</dbReference>
<dbReference type="STRING" id="9601.ENSPPYP00000019143"/>
<dbReference type="Gene3D" id="3.30.500.10">
    <property type="entry name" value="MHC class I-like antigen recognition-like"/>
    <property type="match status" value="1"/>
</dbReference>
<sequence>MRRISLTSSPVHLLLLLLLLLIALEIMVGAHSLCFNFTIKSLSRPGQPWCEAQVFLNKNLFLQYNSDNNMVKPLGLLGKKVNATSTWGELTQMLGEVGRDLRMLLLDIKPQIKTSGPSTLQVEMFCQREAEQCTGASWQFAINGEKSLLFDAMNMTWTVINHEASKIKETWKKDRGLEKYFRKLSKGDCDHWLREFLGHWEAMPEPTVSPVNASDTTAFLVPAFSNASDTHWPSSSLPDTWIILGAFILLVLMGIVLIYVWRQNGEWQAGLWPLRTS</sequence>
<dbReference type="PANTHER" id="PTHR16675:SF64">
    <property type="entry name" value="RETINOIC ACID EARLY TRANSCRIPT 1E"/>
    <property type="match status" value="1"/>
</dbReference>
<dbReference type="AlphaFoldDB" id="A0A2J8XAC9"/>
<keyword evidence="8" id="KW-1133">Transmembrane helix</keyword>
<keyword evidence="6" id="KW-0325">Glycoprotein</keyword>
<evidence type="ECO:0000256" key="6">
    <source>
        <dbReference type="ARBA" id="ARBA00023180"/>
    </source>
</evidence>
<dbReference type="SUPFAM" id="SSF54452">
    <property type="entry name" value="MHC antigen-recognition domain"/>
    <property type="match status" value="1"/>
</dbReference>
<evidence type="ECO:0000313" key="11">
    <source>
        <dbReference type="EMBL" id="PNJ78973.1"/>
    </source>
</evidence>
<protein>
    <submittedName>
        <fullName evidence="11">RAET1E isoform 1</fullName>
    </submittedName>
    <submittedName>
        <fullName evidence="12">RAET1E isoform 3</fullName>
    </submittedName>
</protein>
<dbReference type="GO" id="GO:0006955">
    <property type="term" value="P:immune response"/>
    <property type="evidence" value="ECO:0007669"/>
    <property type="project" value="TreeGrafter"/>
</dbReference>
<feature type="transmembrane region" description="Helical" evidence="8">
    <location>
        <begin position="241"/>
        <end position="261"/>
    </location>
</feature>
<name>A0A2J8XAC9_PONAB</name>
<comment type="function">
    <text evidence="7">Binds and activates the KLRK1/NKG2D receptor, mediating natural killer cell cytotoxicity.</text>
</comment>
<feature type="chain" id="PRO_5014560897" evidence="9">
    <location>
        <begin position="31"/>
        <end position="277"/>
    </location>
</feature>
<reference evidence="11" key="1">
    <citation type="submission" date="2017-12" db="EMBL/GenBank/DDBJ databases">
        <title>High-resolution comparative analysis of great ape genomes.</title>
        <authorList>
            <person name="Pollen A."/>
            <person name="Hastie A."/>
            <person name="Hormozdiari F."/>
            <person name="Dougherty M."/>
            <person name="Liu R."/>
            <person name="Chaisson M."/>
            <person name="Hoppe E."/>
            <person name="Hill C."/>
            <person name="Pang A."/>
            <person name="Hillier L."/>
            <person name="Baker C."/>
            <person name="Armstrong J."/>
            <person name="Shendure J."/>
            <person name="Paten B."/>
            <person name="Wilson R."/>
            <person name="Chao H."/>
            <person name="Schneider V."/>
            <person name="Ventura M."/>
            <person name="Kronenberg Z."/>
            <person name="Murali S."/>
            <person name="Gordon D."/>
            <person name="Cantsilieris S."/>
            <person name="Munson K."/>
            <person name="Nelson B."/>
            <person name="Raja A."/>
            <person name="Underwood J."/>
            <person name="Diekhans M."/>
            <person name="Fiddes I."/>
            <person name="Haussler D."/>
            <person name="Eichler E."/>
        </authorList>
    </citation>
    <scope>NUCLEOTIDE SEQUENCE [LARGE SCALE GENOMIC DNA]</scope>
    <source>
        <strain evidence="11">Susie</strain>
    </source>
</reference>
<proteinExistence type="inferred from homology"/>
<keyword evidence="3 9" id="KW-0732">Signal</keyword>
<feature type="signal peptide" evidence="9">
    <location>
        <begin position="1"/>
        <end position="30"/>
    </location>
</feature>
<evidence type="ECO:0000256" key="3">
    <source>
        <dbReference type="ARBA" id="ARBA00022729"/>
    </source>
</evidence>
<organism evidence="11">
    <name type="scientific">Pongo abelii</name>
    <name type="common">Sumatran orangutan</name>
    <name type="synonym">Pongo pygmaeus abelii</name>
    <dbReference type="NCBI Taxonomy" id="9601"/>
    <lineage>
        <taxon>Eukaryota</taxon>
        <taxon>Metazoa</taxon>
        <taxon>Chordata</taxon>
        <taxon>Craniata</taxon>
        <taxon>Vertebrata</taxon>
        <taxon>Euteleostomi</taxon>
        <taxon>Mammalia</taxon>
        <taxon>Eutheria</taxon>
        <taxon>Euarchontoglires</taxon>
        <taxon>Primates</taxon>
        <taxon>Haplorrhini</taxon>
        <taxon>Catarrhini</taxon>
        <taxon>Hominidae</taxon>
        <taxon>Pongo</taxon>
    </lineage>
</organism>
<evidence type="ECO:0000256" key="7">
    <source>
        <dbReference type="ARBA" id="ARBA00054882"/>
    </source>
</evidence>
<dbReference type="GO" id="GO:0002486">
    <property type="term" value="P:antigen processing and presentation of endogenous peptide antigen via MHC class I via ER pathway, TAP-independent"/>
    <property type="evidence" value="ECO:0007669"/>
    <property type="project" value="TreeGrafter"/>
</dbReference>
<evidence type="ECO:0000256" key="4">
    <source>
        <dbReference type="ARBA" id="ARBA00023136"/>
    </source>
</evidence>
<evidence type="ECO:0000256" key="2">
    <source>
        <dbReference type="ARBA" id="ARBA00006909"/>
    </source>
</evidence>
<keyword evidence="4 8" id="KW-0472">Membrane</keyword>
<dbReference type="PANTHER" id="PTHR16675">
    <property type="entry name" value="MHC CLASS I-RELATED"/>
    <property type="match status" value="1"/>
</dbReference>
<dbReference type="GO" id="GO:0005615">
    <property type="term" value="C:extracellular space"/>
    <property type="evidence" value="ECO:0007669"/>
    <property type="project" value="TreeGrafter"/>
</dbReference>
<dbReference type="InterPro" id="IPR050208">
    <property type="entry name" value="MHC_class-I_related"/>
</dbReference>
<dbReference type="EMBL" id="NDHI03003369">
    <property type="protein sequence ID" value="PNJ78975.1"/>
    <property type="molecule type" value="Genomic_DNA"/>
</dbReference>
<feature type="domain" description="MHC class I-like antigen recognition-like" evidence="10">
    <location>
        <begin position="30"/>
        <end position="197"/>
    </location>
</feature>
<dbReference type="GO" id="GO:0046703">
    <property type="term" value="F:natural killer cell lectin-like receptor binding"/>
    <property type="evidence" value="ECO:0007669"/>
    <property type="project" value="UniProtKB-ARBA"/>
</dbReference>
<dbReference type="InterPro" id="IPR011162">
    <property type="entry name" value="MHC_I/II-like_Ag-recog"/>
</dbReference>
<dbReference type="EMBL" id="NDHI03003369">
    <property type="protein sequence ID" value="PNJ78973.1"/>
    <property type="molecule type" value="Genomic_DNA"/>
</dbReference>
<gene>
    <name evidence="11" type="ORF">CR201_G0003901</name>
</gene>
<keyword evidence="8" id="KW-0812">Transmembrane</keyword>
<evidence type="ECO:0000256" key="5">
    <source>
        <dbReference type="ARBA" id="ARBA00023157"/>
    </source>
</evidence>
<keyword evidence="5" id="KW-1015">Disulfide bond</keyword>
<dbReference type="InterPro" id="IPR037055">
    <property type="entry name" value="MHC_I-like_Ag-recog_sf"/>
</dbReference>
<dbReference type="Pfam" id="PF00129">
    <property type="entry name" value="MHC_I"/>
    <property type="match status" value="1"/>
</dbReference>
<comment type="caution">
    <text evidence="11">The sequence shown here is derived from an EMBL/GenBank/DDBJ whole genome shotgun (WGS) entry which is preliminary data.</text>
</comment>
<comment type="similarity">
    <text evidence="2">Belongs to the MHC class I family.</text>
</comment>
<dbReference type="FunFam" id="3.30.500.10:FF:000004">
    <property type="entry name" value="Retinoic acid early-inducible protein 1-beta"/>
    <property type="match status" value="1"/>
</dbReference>
<dbReference type="GO" id="GO:0002476">
    <property type="term" value="P:antigen processing and presentation of endogenous peptide antigen via MHC class Ib"/>
    <property type="evidence" value="ECO:0007669"/>
    <property type="project" value="TreeGrafter"/>
</dbReference>
<evidence type="ECO:0000259" key="10">
    <source>
        <dbReference type="Pfam" id="PF00129"/>
    </source>
</evidence>
<dbReference type="InterPro" id="IPR011161">
    <property type="entry name" value="MHC_I-like_Ag-recog"/>
</dbReference>
<evidence type="ECO:0000256" key="8">
    <source>
        <dbReference type="SAM" id="Phobius"/>
    </source>
</evidence>
<evidence type="ECO:0000256" key="9">
    <source>
        <dbReference type="SAM" id="SignalP"/>
    </source>
</evidence>
<comment type="subcellular location">
    <subcellularLocation>
        <location evidence="1">Membrane</location>
    </subcellularLocation>
</comment>
<accession>A0A2J8XAC9</accession>